<dbReference type="AlphaFoldDB" id="A0A0P1GEU1"/>
<evidence type="ECO:0000313" key="2">
    <source>
        <dbReference type="Proteomes" id="UP000054935"/>
    </source>
</evidence>
<protein>
    <submittedName>
        <fullName evidence="1">Uncharacterized protein</fullName>
    </submittedName>
</protein>
<dbReference type="OrthoDB" id="7876630at2"/>
<organism evidence="1 2">
    <name type="scientific">Tropicibacter naphthalenivorans</name>
    <dbReference type="NCBI Taxonomy" id="441103"/>
    <lineage>
        <taxon>Bacteria</taxon>
        <taxon>Pseudomonadati</taxon>
        <taxon>Pseudomonadota</taxon>
        <taxon>Alphaproteobacteria</taxon>
        <taxon>Rhodobacterales</taxon>
        <taxon>Roseobacteraceae</taxon>
        <taxon>Tropicibacter</taxon>
    </lineage>
</organism>
<proteinExistence type="predicted"/>
<keyword evidence="2" id="KW-1185">Reference proteome</keyword>
<dbReference type="Proteomes" id="UP000054935">
    <property type="component" value="Unassembled WGS sequence"/>
</dbReference>
<dbReference type="STRING" id="441103.TRN7648_02726"/>
<sequence length="102" mass="11441">MYVTKIEFEGFRPGAPLGAHNGAVTLIFGDTRMQIPLTVPRQIEIEESRARLRLLAEALRKARRIPGFQGKMRFAPGVLPPELRRKIAISPHMALAKRRASP</sequence>
<accession>A0A0P1GEU1</accession>
<reference evidence="1 2" key="1">
    <citation type="submission" date="2015-09" db="EMBL/GenBank/DDBJ databases">
        <authorList>
            <consortium name="Swine Surveillance"/>
        </authorList>
    </citation>
    <scope>NUCLEOTIDE SEQUENCE [LARGE SCALE GENOMIC DNA]</scope>
    <source>
        <strain evidence="1 2">CECT 7648</strain>
    </source>
</reference>
<name>A0A0P1GEU1_9RHOB</name>
<dbReference type="EMBL" id="CYSE01000004">
    <property type="protein sequence ID" value="CUH79943.1"/>
    <property type="molecule type" value="Genomic_DNA"/>
</dbReference>
<gene>
    <name evidence="1" type="ORF">TRN7648_02726</name>
</gene>
<dbReference type="RefSeq" id="WP_058248197.1">
    <property type="nucleotide sequence ID" value="NZ_CYSE01000004.1"/>
</dbReference>
<evidence type="ECO:0000313" key="1">
    <source>
        <dbReference type="EMBL" id="CUH79943.1"/>
    </source>
</evidence>